<gene>
    <name evidence="2" type="ORF">ACFPPD_13250</name>
</gene>
<dbReference type="EMBL" id="JBHSMH010000041">
    <property type="protein sequence ID" value="MFC5469693.1"/>
    <property type="molecule type" value="Genomic_DNA"/>
</dbReference>
<dbReference type="CDD" id="cd06223">
    <property type="entry name" value="PRTases_typeI"/>
    <property type="match status" value="1"/>
</dbReference>
<dbReference type="PANTHER" id="PTHR47505">
    <property type="entry name" value="DNA UTILIZATION PROTEIN YHGH"/>
    <property type="match status" value="1"/>
</dbReference>
<dbReference type="InterPro" id="IPR051910">
    <property type="entry name" value="ComF/GntX_DNA_util-trans"/>
</dbReference>
<dbReference type="PANTHER" id="PTHR47505:SF1">
    <property type="entry name" value="DNA UTILIZATION PROTEIN YHGH"/>
    <property type="match status" value="1"/>
</dbReference>
<comment type="similarity">
    <text evidence="1">Belongs to the ComF/GntX family.</text>
</comment>
<evidence type="ECO:0000256" key="1">
    <source>
        <dbReference type="ARBA" id="ARBA00008007"/>
    </source>
</evidence>
<protein>
    <submittedName>
        <fullName evidence="2">ComF family protein</fullName>
    </submittedName>
</protein>
<dbReference type="Proteomes" id="UP001596105">
    <property type="component" value="Unassembled WGS sequence"/>
</dbReference>
<dbReference type="Gene3D" id="3.40.50.2020">
    <property type="match status" value="1"/>
</dbReference>
<keyword evidence="3" id="KW-1185">Reference proteome</keyword>
<dbReference type="InterPro" id="IPR029057">
    <property type="entry name" value="PRTase-like"/>
</dbReference>
<dbReference type="InterPro" id="IPR000836">
    <property type="entry name" value="PRTase_dom"/>
</dbReference>
<dbReference type="RefSeq" id="WP_209745307.1">
    <property type="nucleotide sequence ID" value="NZ_JBHSMH010000041.1"/>
</dbReference>
<accession>A0ABW0LV22</accession>
<evidence type="ECO:0000313" key="2">
    <source>
        <dbReference type="EMBL" id="MFC5469693.1"/>
    </source>
</evidence>
<organism evidence="2 3">
    <name type="scientific">Cohnella suwonensis</name>
    <dbReference type="NCBI Taxonomy" id="696072"/>
    <lineage>
        <taxon>Bacteria</taxon>
        <taxon>Bacillati</taxon>
        <taxon>Bacillota</taxon>
        <taxon>Bacilli</taxon>
        <taxon>Bacillales</taxon>
        <taxon>Paenibacillaceae</taxon>
        <taxon>Cohnella</taxon>
    </lineage>
</organism>
<name>A0ABW0LV22_9BACL</name>
<dbReference type="SUPFAM" id="SSF53271">
    <property type="entry name" value="PRTase-like"/>
    <property type="match status" value="1"/>
</dbReference>
<evidence type="ECO:0000313" key="3">
    <source>
        <dbReference type="Proteomes" id="UP001596105"/>
    </source>
</evidence>
<comment type="caution">
    <text evidence="2">The sequence shown here is derived from an EMBL/GenBank/DDBJ whole genome shotgun (WGS) entry which is preliminary data.</text>
</comment>
<sequence>MVKIGQLFSSKSQSCPICGTGNSAKESRPIPLRHPVPRAILASLCKTCGENIPWIAYPACRVCGRAERCGDCARRTKRHYEASRCAVRYDGRMKDWLALYKYRGDEGLENALAAMLAFAYERLSDATGSAFQRITAVPLAPERLQDRGFNQAEKLARRLAEWYGLSYSPVLSRLRHTEKQSLKTRRSRITDMKGNFAAEAEALFSGSESPVRLLIVDDVYTTGSTLDECARVLREAAEGEGGIDIFGLMWARS</sequence>
<reference evidence="3" key="1">
    <citation type="journal article" date="2019" name="Int. J. Syst. Evol. Microbiol.">
        <title>The Global Catalogue of Microorganisms (GCM) 10K type strain sequencing project: providing services to taxonomists for standard genome sequencing and annotation.</title>
        <authorList>
            <consortium name="The Broad Institute Genomics Platform"/>
            <consortium name="The Broad Institute Genome Sequencing Center for Infectious Disease"/>
            <person name="Wu L."/>
            <person name="Ma J."/>
        </authorList>
    </citation>
    <scope>NUCLEOTIDE SEQUENCE [LARGE SCALE GENOMIC DNA]</scope>
    <source>
        <strain evidence="3">CCUG 57113</strain>
    </source>
</reference>
<proteinExistence type="inferred from homology"/>